<evidence type="ECO:0000256" key="5">
    <source>
        <dbReference type="ARBA" id="ARBA00023136"/>
    </source>
</evidence>
<sequence length="125" mass="14166">MEDKVLKSLISGILLCGILFQAVFVWFSDAKVFFSLGLWIGVGVAVFMAWHIRYSLEDALDMSEGDASKHMYRMYGIRMAVVLVVFFITAYFEIGSMIGVLLGVMTLKVGAYMQPLLQKIKKKRR</sequence>
<protein>
    <submittedName>
        <fullName evidence="7">ATP synthase subunit I</fullName>
    </submittedName>
</protein>
<keyword evidence="4 6" id="KW-1133">Transmembrane helix</keyword>
<dbReference type="RefSeq" id="WP_248835399.1">
    <property type="nucleotide sequence ID" value="NZ_JAJEQE010000024.1"/>
</dbReference>
<name>A0ABS8EVL9_9FIRM</name>
<dbReference type="EMBL" id="JAJEQE010000024">
    <property type="protein sequence ID" value="MCC2149241.1"/>
    <property type="molecule type" value="Genomic_DNA"/>
</dbReference>
<keyword evidence="2" id="KW-1003">Cell membrane</keyword>
<evidence type="ECO:0000313" key="8">
    <source>
        <dbReference type="Proteomes" id="UP001299235"/>
    </source>
</evidence>
<keyword evidence="8" id="KW-1185">Reference proteome</keyword>
<evidence type="ECO:0000256" key="2">
    <source>
        <dbReference type="ARBA" id="ARBA00022475"/>
    </source>
</evidence>
<keyword evidence="5 6" id="KW-0472">Membrane</keyword>
<evidence type="ECO:0000256" key="6">
    <source>
        <dbReference type="SAM" id="Phobius"/>
    </source>
</evidence>
<gene>
    <name evidence="7" type="ORF">LKD42_08225</name>
</gene>
<evidence type="ECO:0000256" key="1">
    <source>
        <dbReference type="ARBA" id="ARBA00004651"/>
    </source>
</evidence>
<proteinExistence type="predicted"/>
<dbReference type="Pfam" id="PF03899">
    <property type="entry name" value="ATP-synt_I"/>
    <property type="match status" value="1"/>
</dbReference>
<evidence type="ECO:0000256" key="4">
    <source>
        <dbReference type="ARBA" id="ARBA00022989"/>
    </source>
</evidence>
<reference evidence="7 8" key="1">
    <citation type="submission" date="2021-10" db="EMBL/GenBank/DDBJ databases">
        <title>Anaerobic single-cell dispensing facilitates the cultivation of human gut bacteria.</title>
        <authorList>
            <person name="Afrizal A."/>
        </authorList>
    </citation>
    <scope>NUCLEOTIDE SEQUENCE [LARGE SCALE GENOMIC DNA]</scope>
    <source>
        <strain evidence="7 8">CLA-AA-H246</strain>
    </source>
</reference>
<comment type="caution">
    <text evidence="7">The sequence shown here is derived from an EMBL/GenBank/DDBJ whole genome shotgun (WGS) entry which is preliminary data.</text>
</comment>
<accession>A0ABS8EVL9</accession>
<feature type="transmembrane region" description="Helical" evidence="6">
    <location>
        <begin position="33"/>
        <end position="54"/>
    </location>
</feature>
<comment type="subcellular location">
    <subcellularLocation>
        <location evidence="1">Cell membrane</location>
        <topology evidence="1">Multi-pass membrane protein</topology>
    </subcellularLocation>
</comment>
<feature type="transmembrane region" description="Helical" evidence="6">
    <location>
        <begin position="9"/>
        <end position="27"/>
    </location>
</feature>
<dbReference type="Proteomes" id="UP001299235">
    <property type="component" value="Unassembled WGS sequence"/>
</dbReference>
<evidence type="ECO:0000256" key="3">
    <source>
        <dbReference type="ARBA" id="ARBA00022692"/>
    </source>
</evidence>
<keyword evidence="3 6" id="KW-0812">Transmembrane</keyword>
<evidence type="ECO:0000313" key="7">
    <source>
        <dbReference type="EMBL" id="MCC2149241.1"/>
    </source>
</evidence>
<dbReference type="InterPro" id="IPR005598">
    <property type="entry name" value="ATP_synth_I"/>
</dbReference>
<organism evidence="7 8">
    <name type="scientific">Hominisplanchenecus faecis</name>
    <dbReference type="NCBI Taxonomy" id="2885351"/>
    <lineage>
        <taxon>Bacteria</taxon>
        <taxon>Bacillati</taxon>
        <taxon>Bacillota</taxon>
        <taxon>Clostridia</taxon>
        <taxon>Lachnospirales</taxon>
        <taxon>Lachnospiraceae</taxon>
        <taxon>Hominisplanchenecus</taxon>
    </lineage>
</organism>